<feature type="region of interest" description="Disordered" evidence="1">
    <location>
        <begin position="206"/>
        <end position="225"/>
    </location>
</feature>
<keyword evidence="3" id="KW-1185">Reference proteome</keyword>
<name>A0A5K7X5Y4_9BACT</name>
<gene>
    <name evidence="2" type="ORF">PLANPX_1377</name>
</gene>
<accession>A0A5K7X5Y4</accession>
<dbReference type="AlphaFoldDB" id="A0A5K7X5Y4"/>
<dbReference type="KEGG" id="lpav:PLANPX_1377"/>
<sequence>MLLVYTLGLAERPIAGHAGDGFLSRFHRLSIWLAVVTVTIGSLGVPISAQRAVTSGAPFPCQNCPCGCTDAETCWRGCCCFTNAQKVAWAERNNVEVPVYVIAAARREQAKPTACTNAGSSCCAQRAACCEQQSGGCADGACGHDSESTRSASGGKTVLLICALKCRGISVSVGLLPPSVPPVLPMLADAFVDLGPLVIEAPPRYFSPSHDVATPPPDARELLAS</sequence>
<organism evidence="2 3">
    <name type="scientific">Lacipirellula parvula</name>
    <dbReference type="NCBI Taxonomy" id="2650471"/>
    <lineage>
        <taxon>Bacteria</taxon>
        <taxon>Pseudomonadati</taxon>
        <taxon>Planctomycetota</taxon>
        <taxon>Planctomycetia</taxon>
        <taxon>Pirellulales</taxon>
        <taxon>Lacipirellulaceae</taxon>
        <taxon>Lacipirellula</taxon>
    </lineage>
</organism>
<protein>
    <submittedName>
        <fullName evidence="2">Uncharacterized protein</fullName>
    </submittedName>
</protein>
<proteinExistence type="predicted"/>
<dbReference type="EMBL" id="AP021861">
    <property type="protein sequence ID" value="BBO31765.1"/>
    <property type="molecule type" value="Genomic_DNA"/>
</dbReference>
<evidence type="ECO:0000313" key="2">
    <source>
        <dbReference type="EMBL" id="BBO31765.1"/>
    </source>
</evidence>
<dbReference type="Proteomes" id="UP000326837">
    <property type="component" value="Chromosome"/>
</dbReference>
<evidence type="ECO:0000313" key="3">
    <source>
        <dbReference type="Proteomes" id="UP000326837"/>
    </source>
</evidence>
<evidence type="ECO:0000256" key="1">
    <source>
        <dbReference type="SAM" id="MobiDB-lite"/>
    </source>
</evidence>
<reference evidence="3" key="1">
    <citation type="submission" date="2019-10" db="EMBL/GenBank/DDBJ databases">
        <title>Lacipirellula parvula gen. nov., sp. nov., representing a lineage of planctomycetes widespread in freshwater anoxic habitats, and description of the family Lacipirellulaceae.</title>
        <authorList>
            <person name="Dedysh S.N."/>
            <person name="Kulichevskaya I.S."/>
            <person name="Beletsky A.V."/>
            <person name="Rakitin A.L."/>
            <person name="Mardanov A.V."/>
            <person name="Ivanova A.A."/>
            <person name="Saltykova V.X."/>
            <person name="Rijpstra W.I.C."/>
            <person name="Sinninghe Damste J.S."/>
            <person name="Ravin N.V."/>
        </authorList>
    </citation>
    <scope>NUCLEOTIDE SEQUENCE [LARGE SCALE GENOMIC DNA]</scope>
    <source>
        <strain evidence="3">PX69</strain>
    </source>
</reference>